<dbReference type="Proteomes" id="UP000076727">
    <property type="component" value="Unassembled WGS sequence"/>
</dbReference>
<dbReference type="GO" id="GO:0003676">
    <property type="term" value="F:nucleic acid binding"/>
    <property type="evidence" value="ECO:0007669"/>
    <property type="project" value="InterPro"/>
</dbReference>
<organism evidence="1 2">
    <name type="scientific">Daedalea quercina L-15889</name>
    <dbReference type="NCBI Taxonomy" id="1314783"/>
    <lineage>
        <taxon>Eukaryota</taxon>
        <taxon>Fungi</taxon>
        <taxon>Dikarya</taxon>
        <taxon>Basidiomycota</taxon>
        <taxon>Agaricomycotina</taxon>
        <taxon>Agaricomycetes</taxon>
        <taxon>Polyporales</taxon>
        <taxon>Fomitopsis</taxon>
    </lineage>
</organism>
<accession>A0A165NCY2</accession>
<dbReference type="InterPro" id="IPR036397">
    <property type="entry name" value="RNaseH_sf"/>
</dbReference>
<keyword evidence="2" id="KW-1185">Reference proteome</keyword>
<evidence type="ECO:0000313" key="1">
    <source>
        <dbReference type="EMBL" id="KZT66821.1"/>
    </source>
</evidence>
<evidence type="ECO:0008006" key="3">
    <source>
        <dbReference type="Google" id="ProtNLM"/>
    </source>
</evidence>
<gene>
    <name evidence="1" type="ORF">DAEQUDRAFT_674282</name>
</gene>
<protein>
    <recommendedName>
        <fullName evidence="3">Tc1-like transposase DDE domain-containing protein</fullName>
    </recommendedName>
</protein>
<dbReference type="OrthoDB" id="6511194at2759"/>
<evidence type="ECO:0000313" key="2">
    <source>
        <dbReference type="Proteomes" id="UP000076727"/>
    </source>
</evidence>
<sequence>MLLHFFVDGDGAGKQFTWITASLHTVQAWEEGPHHARRLREWTRDFLKDRHHLPHTTAASWKTSVLEKPGLKEAICQHLQSVGKYVRAMDIVEFMADPEVQAKYGLEKTIGLSTAQEWMHELDYRWTKAPSGQYVDGHECSDVVDYRDNTFLLAMAKLEQYTQCFIDGEIVLFPDSESATSDSKRVVFWYHNESTFYAHDRRHTRWVHKSERATPRAKGEGASLMVADFVSAEYSFFRSPDGTESAWVLFRAGKNQDGYFTNQEIVDHATLAMDILERHYPNERHILIFDNATTHLKRRDDALSAHRMSANPTAPGKPMFGVDIDDLGPDGRPIYRPDGKKRKKRVRMGDAKFADGRPQSLYFEEGTERPGVFKGMRQILAERDIDTAGKLAQCPDFKCKAPALTCCVRRILYNKPDFRDTESILESHCNQRGFEVLFLPKFHCELNPIEQCWGHAKREYRKFPASSLEADLERNTITSLDSVSLTSIRRFFIRSLRFMDAYRHGLSGKQAAWAAKTYHGHQVLPNNILDELEKAGVSRE</sequence>
<name>A0A165NCY2_9APHY</name>
<dbReference type="PANTHER" id="PTHR35871">
    <property type="entry name" value="EXPRESSED PROTEIN"/>
    <property type="match status" value="1"/>
</dbReference>
<dbReference type="Gene3D" id="3.30.420.10">
    <property type="entry name" value="Ribonuclease H-like superfamily/Ribonuclease H"/>
    <property type="match status" value="1"/>
</dbReference>
<proteinExistence type="predicted"/>
<dbReference type="AlphaFoldDB" id="A0A165NCY2"/>
<reference evidence="1 2" key="1">
    <citation type="journal article" date="2016" name="Mol. Biol. Evol.">
        <title>Comparative Genomics of Early-Diverging Mushroom-Forming Fungi Provides Insights into the Origins of Lignocellulose Decay Capabilities.</title>
        <authorList>
            <person name="Nagy L.G."/>
            <person name="Riley R."/>
            <person name="Tritt A."/>
            <person name="Adam C."/>
            <person name="Daum C."/>
            <person name="Floudas D."/>
            <person name="Sun H."/>
            <person name="Yadav J.S."/>
            <person name="Pangilinan J."/>
            <person name="Larsson K.H."/>
            <person name="Matsuura K."/>
            <person name="Barry K."/>
            <person name="Labutti K."/>
            <person name="Kuo R."/>
            <person name="Ohm R.A."/>
            <person name="Bhattacharya S.S."/>
            <person name="Shirouzu T."/>
            <person name="Yoshinaga Y."/>
            <person name="Martin F.M."/>
            <person name="Grigoriev I.V."/>
            <person name="Hibbett D.S."/>
        </authorList>
    </citation>
    <scope>NUCLEOTIDE SEQUENCE [LARGE SCALE GENOMIC DNA]</scope>
    <source>
        <strain evidence="1 2">L-15889</strain>
    </source>
</reference>
<dbReference type="PANTHER" id="PTHR35871:SF1">
    <property type="entry name" value="CXC1-LIKE CYSTEINE CLUSTER ASSOCIATED WITH KDZ TRANSPOSASES DOMAIN-CONTAINING PROTEIN"/>
    <property type="match status" value="1"/>
</dbReference>
<dbReference type="EMBL" id="KV429083">
    <property type="protein sequence ID" value="KZT66821.1"/>
    <property type="molecule type" value="Genomic_DNA"/>
</dbReference>